<comment type="caution">
    <text evidence="2">The sequence shown here is derived from an EMBL/GenBank/DDBJ whole genome shotgun (WGS) entry which is preliminary data.</text>
</comment>
<evidence type="ECO:0000256" key="1">
    <source>
        <dbReference type="SAM" id="MobiDB-lite"/>
    </source>
</evidence>
<evidence type="ECO:0000313" key="2">
    <source>
        <dbReference type="EMBL" id="RRT51809.1"/>
    </source>
</evidence>
<accession>A0A426YJ69</accession>
<feature type="compositionally biased region" description="Basic and acidic residues" evidence="1">
    <location>
        <begin position="45"/>
        <end position="57"/>
    </location>
</feature>
<reference evidence="2 3" key="1">
    <citation type="journal article" date="2014" name="Agronomy (Basel)">
        <title>A Draft Genome Sequence for Ensete ventricosum, the Drought-Tolerant Tree Against Hunger.</title>
        <authorList>
            <person name="Harrison J."/>
            <person name="Moore K.A."/>
            <person name="Paszkiewicz K."/>
            <person name="Jones T."/>
            <person name="Grant M."/>
            <person name="Ambacheew D."/>
            <person name="Muzemil S."/>
            <person name="Studholme D.J."/>
        </authorList>
    </citation>
    <scope>NUCLEOTIDE SEQUENCE [LARGE SCALE GENOMIC DNA]</scope>
</reference>
<name>A0A426YJ69_ENSVE</name>
<proteinExistence type="predicted"/>
<dbReference type="EMBL" id="AMZH03012019">
    <property type="protein sequence ID" value="RRT51809.1"/>
    <property type="molecule type" value="Genomic_DNA"/>
</dbReference>
<feature type="region of interest" description="Disordered" evidence="1">
    <location>
        <begin position="30"/>
        <end position="60"/>
    </location>
</feature>
<evidence type="ECO:0000313" key="3">
    <source>
        <dbReference type="Proteomes" id="UP000287651"/>
    </source>
</evidence>
<dbReference type="AlphaFoldDB" id="A0A426YJ69"/>
<dbReference type="Proteomes" id="UP000287651">
    <property type="component" value="Unassembled WGS sequence"/>
</dbReference>
<gene>
    <name evidence="2" type="ORF">B296_00032158</name>
</gene>
<protein>
    <submittedName>
        <fullName evidence="2">Uncharacterized protein</fullName>
    </submittedName>
</protein>
<organism evidence="2 3">
    <name type="scientific">Ensete ventricosum</name>
    <name type="common">Abyssinian banana</name>
    <name type="synonym">Musa ensete</name>
    <dbReference type="NCBI Taxonomy" id="4639"/>
    <lineage>
        <taxon>Eukaryota</taxon>
        <taxon>Viridiplantae</taxon>
        <taxon>Streptophyta</taxon>
        <taxon>Embryophyta</taxon>
        <taxon>Tracheophyta</taxon>
        <taxon>Spermatophyta</taxon>
        <taxon>Magnoliopsida</taxon>
        <taxon>Liliopsida</taxon>
        <taxon>Zingiberales</taxon>
        <taxon>Musaceae</taxon>
        <taxon>Ensete</taxon>
    </lineage>
</organism>
<sequence length="91" mass="9674">MGIANEAFGAPERVVEIGAGGLELRCEPAAVGDRAARDTPSSAPADRRSQTPERGEQRNAAADVYVSYNPIVAKAMRFSTCFDVPKHVPAM</sequence>